<dbReference type="InterPro" id="IPR036705">
    <property type="entry name" value="Ribosyl_crysJ1_sf"/>
</dbReference>
<keyword evidence="4" id="KW-1185">Reference proteome</keyword>
<evidence type="ECO:0000256" key="1">
    <source>
        <dbReference type="ARBA" id="ARBA00010702"/>
    </source>
</evidence>
<name>A0ABS9UF38_9BACL</name>
<dbReference type="Pfam" id="PF03747">
    <property type="entry name" value="ADP_ribosyl_GH"/>
    <property type="match status" value="1"/>
</dbReference>
<dbReference type="Gene3D" id="1.10.4080.10">
    <property type="entry name" value="ADP-ribosylation/Crystallin J1"/>
    <property type="match status" value="1"/>
</dbReference>
<sequence length="300" mass="34589">MNKRKRALWGFIIGDAYGVPMEFMERDTFKVDDMIGYGCWDVPAGTWSDDSAMTLITIEHLIHDTSIADLKQAFCDWAFRGYWTYNDEPSFDVGLTISEVLNRWEKNGPFEQAKTDEKSNGNGALMRILPIALYSYKRSIEERYVKDYATLTHGHIRSTLCCMHYTYVVHHLMDGMTFAQSLENANKQLLPLLNEYPNEKPNFERIFSINELTRDDINSNGYVIHTLEAVYWSMLNSSSYYDTIFNAVHLGSDTDTVAAIAGGLAGIYYDELNVPEDWMELIPKRDEIDKLLDRFVKVIF</sequence>
<organism evidence="3 4">
    <name type="scientific">Solibacillus palustris</name>
    <dbReference type="NCBI Taxonomy" id="2908203"/>
    <lineage>
        <taxon>Bacteria</taxon>
        <taxon>Bacillati</taxon>
        <taxon>Bacillota</taxon>
        <taxon>Bacilli</taxon>
        <taxon>Bacillales</taxon>
        <taxon>Caryophanaceae</taxon>
        <taxon>Solibacillus</taxon>
    </lineage>
</organism>
<comment type="caution">
    <text evidence="3">The sequence shown here is derived from an EMBL/GenBank/DDBJ whole genome shotgun (WGS) entry which is preliminary data.</text>
</comment>
<accession>A0ABS9UF38</accession>
<evidence type="ECO:0000256" key="2">
    <source>
        <dbReference type="ARBA" id="ARBA00022801"/>
    </source>
</evidence>
<protein>
    <submittedName>
        <fullName evidence="3">ADP-ribosylglycohydrolase family protein</fullName>
    </submittedName>
</protein>
<evidence type="ECO:0000313" key="4">
    <source>
        <dbReference type="Proteomes" id="UP001316087"/>
    </source>
</evidence>
<dbReference type="PANTHER" id="PTHR16222">
    <property type="entry name" value="ADP-RIBOSYLGLYCOHYDROLASE"/>
    <property type="match status" value="1"/>
</dbReference>
<proteinExistence type="inferred from homology"/>
<dbReference type="SUPFAM" id="SSF101478">
    <property type="entry name" value="ADP-ribosylglycohydrolase"/>
    <property type="match status" value="1"/>
</dbReference>
<evidence type="ECO:0000313" key="3">
    <source>
        <dbReference type="EMBL" id="MCH7322972.1"/>
    </source>
</evidence>
<dbReference type="Proteomes" id="UP001316087">
    <property type="component" value="Unassembled WGS sequence"/>
</dbReference>
<dbReference type="InterPro" id="IPR005502">
    <property type="entry name" value="Ribosyl_crysJ1"/>
</dbReference>
<reference evidence="3 4" key="1">
    <citation type="submission" date="2022-03" db="EMBL/GenBank/DDBJ databases">
        <authorList>
            <person name="Jo J.-H."/>
            <person name="Im W.-T."/>
        </authorList>
    </citation>
    <scope>NUCLEOTIDE SEQUENCE [LARGE SCALE GENOMIC DNA]</scope>
    <source>
        <strain evidence="3 4">MA9</strain>
    </source>
</reference>
<dbReference type="EMBL" id="JAKZFC010000005">
    <property type="protein sequence ID" value="MCH7322972.1"/>
    <property type="molecule type" value="Genomic_DNA"/>
</dbReference>
<keyword evidence="2" id="KW-0378">Hydrolase</keyword>
<dbReference type="RefSeq" id="WP_241370136.1">
    <property type="nucleotide sequence ID" value="NZ_JAKZFC010000005.1"/>
</dbReference>
<dbReference type="PANTHER" id="PTHR16222:SF24">
    <property type="entry name" value="ADP-RIBOSYLHYDROLASE ARH3"/>
    <property type="match status" value="1"/>
</dbReference>
<comment type="similarity">
    <text evidence="1">Belongs to the ADP-ribosylglycohydrolase family.</text>
</comment>
<dbReference type="InterPro" id="IPR050792">
    <property type="entry name" value="ADP-ribosylglycohydrolase"/>
</dbReference>
<gene>
    <name evidence="3" type="ORF">LZ480_13925</name>
</gene>